<dbReference type="Gene3D" id="2.70.70.10">
    <property type="entry name" value="Glucose Permease (Domain IIA)"/>
    <property type="match status" value="1"/>
</dbReference>
<dbReference type="EMBL" id="JBJIAA010000009">
    <property type="protein sequence ID" value="MFL0251219.1"/>
    <property type="molecule type" value="Genomic_DNA"/>
</dbReference>
<dbReference type="InterPro" id="IPR011055">
    <property type="entry name" value="Dup_hybrid_motif"/>
</dbReference>
<dbReference type="RefSeq" id="WP_406787872.1">
    <property type="nucleotide sequence ID" value="NZ_JBJIAA010000009.1"/>
</dbReference>
<dbReference type="SUPFAM" id="SSF51261">
    <property type="entry name" value="Duplicated hybrid motif"/>
    <property type="match status" value="1"/>
</dbReference>
<dbReference type="CDD" id="cd12797">
    <property type="entry name" value="M23_peptidase"/>
    <property type="match status" value="1"/>
</dbReference>
<dbReference type="InterPro" id="IPR050570">
    <property type="entry name" value="Cell_wall_metabolism_enzyme"/>
</dbReference>
<dbReference type="PANTHER" id="PTHR21666">
    <property type="entry name" value="PEPTIDASE-RELATED"/>
    <property type="match status" value="1"/>
</dbReference>
<evidence type="ECO:0000313" key="3">
    <source>
        <dbReference type="EMBL" id="MFL0251219.1"/>
    </source>
</evidence>
<organism evidence="3 4">
    <name type="scientific">Clostridium neuense</name>
    <dbReference type="NCBI Taxonomy" id="1728934"/>
    <lineage>
        <taxon>Bacteria</taxon>
        <taxon>Bacillati</taxon>
        <taxon>Bacillota</taxon>
        <taxon>Clostridia</taxon>
        <taxon>Eubacteriales</taxon>
        <taxon>Clostridiaceae</taxon>
        <taxon>Clostridium</taxon>
    </lineage>
</organism>
<comment type="caution">
    <text evidence="3">The sequence shown here is derived from an EMBL/GenBank/DDBJ whole genome shotgun (WGS) entry which is preliminary data.</text>
</comment>
<dbReference type="EC" id="3.4.24.-" evidence="3"/>
<dbReference type="PANTHER" id="PTHR21666:SF289">
    <property type="entry name" value="L-ALA--D-GLU ENDOPEPTIDASE"/>
    <property type="match status" value="1"/>
</dbReference>
<dbReference type="InterPro" id="IPR016047">
    <property type="entry name" value="M23ase_b-sheet_dom"/>
</dbReference>
<feature type="domain" description="M23ase beta-sheet core" evidence="2">
    <location>
        <begin position="159"/>
        <end position="253"/>
    </location>
</feature>
<evidence type="ECO:0000313" key="4">
    <source>
        <dbReference type="Proteomes" id="UP001623592"/>
    </source>
</evidence>
<dbReference type="Pfam" id="PF01551">
    <property type="entry name" value="Peptidase_M23"/>
    <property type="match status" value="1"/>
</dbReference>
<dbReference type="GO" id="GO:0016787">
    <property type="term" value="F:hydrolase activity"/>
    <property type="evidence" value="ECO:0007669"/>
    <property type="project" value="UniProtKB-KW"/>
</dbReference>
<evidence type="ECO:0000256" key="1">
    <source>
        <dbReference type="ARBA" id="ARBA00022729"/>
    </source>
</evidence>
<proteinExistence type="predicted"/>
<gene>
    <name evidence="3" type="ORF">ACJDT4_12355</name>
</gene>
<keyword evidence="1" id="KW-0732">Signal</keyword>
<sequence length="265" mass="29646">MGSFSSQYEDYYNNILKRRKGYSSSYSGNGYSKKNLTKKILNTLRFQVIGTAILFLFVFGVKESSMPETKNAYAYCKYFLNHNYDYNALIKKAEAVNLSDIQNYVKQINFDSIQAKSVDYIENFKSKITGEETISEKIESKYAMPIKGKVINSFGGKNNHKGIDIQSSEGSDVKAVYDGTVELVNQNSEIGKYVIIDNGNGVESKYGNLSSISVKKGDGVTKGDNVGKVGKEAENEPAHLHFEIMYMGENKNPESYFNIDTSAQN</sequence>
<name>A0ABW8TJU2_9CLOT</name>
<accession>A0ABW8TJU2</accession>
<keyword evidence="3" id="KW-0378">Hydrolase</keyword>
<dbReference type="Proteomes" id="UP001623592">
    <property type="component" value="Unassembled WGS sequence"/>
</dbReference>
<protein>
    <submittedName>
        <fullName evidence="3">M23 family metallopeptidase</fullName>
        <ecNumber evidence="3">3.4.24.-</ecNumber>
    </submittedName>
</protein>
<keyword evidence="4" id="KW-1185">Reference proteome</keyword>
<reference evidence="3 4" key="1">
    <citation type="submission" date="2024-11" db="EMBL/GenBank/DDBJ databases">
        <authorList>
            <person name="Heng Y.C."/>
            <person name="Lim A.C.H."/>
            <person name="Lee J.K.Y."/>
            <person name="Kittelmann S."/>
        </authorList>
    </citation>
    <scope>NUCLEOTIDE SEQUENCE [LARGE SCALE GENOMIC DNA]</scope>
    <source>
        <strain evidence="3 4">WILCCON 0114</strain>
    </source>
</reference>
<evidence type="ECO:0000259" key="2">
    <source>
        <dbReference type="Pfam" id="PF01551"/>
    </source>
</evidence>